<dbReference type="HOGENOM" id="CLU_074846_2_1_1"/>
<protein>
    <recommendedName>
        <fullName evidence="1">Hemerythrin-like domain-containing protein</fullName>
    </recommendedName>
</protein>
<dbReference type="Proteomes" id="UP000053424">
    <property type="component" value="Unassembled WGS sequence"/>
</dbReference>
<accession>A0A0C3C7C0</accession>
<dbReference type="OrthoDB" id="10044044at2759"/>
<dbReference type="InterPro" id="IPR053206">
    <property type="entry name" value="Dimeric_xanthone_biosynth"/>
</dbReference>
<dbReference type="PANTHER" id="PTHR38048">
    <property type="entry name" value="EXPRESSED PROTEIN"/>
    <property type="match status" value="1"/>
</dbReference>
<keyword evidence="3" id="KW-1185">Reference proteome</keyword>
<reference evidence="2 3" key="1">
    <citation type="submission" date="2014-04" db="EMBL/GenBank/DDBJ databases">
        <authorList>
            <consortium name="DOE Joint Genome Institute"/>
            <person name="Kuo A."/>
            <person name="Gay G."/>
            <person name="Dore J."/>
            <person name="Kohler A."/>
            <person name="Nagy L.G."/>
            <person name="Floudas D."/>
            <person name="Copeland A."/>
            <person name="Barry K.W."/>
            <person name="Cichocki N."/>
            <person name="Veneault-Fourrey C."/>
            <person name="LaButti K."/>
            <person name="Lindquist E.A."/>
            <person name="Lipzen A."/>
            <person name="Lundell T."/>
            <person name="Morin E."/>
            <person name="Murat C."/>
            <person name="Sun H."/>
            <person name="Tunlid A."/>
            <person name="Henrissat B."/>
            <person name="Grigoriev I.V."/>
            <person name="Hibbett D.S."/>
            <person name="Martin F."/>
            <person name="Nordberg H.P."/>
            <person name="Cantor M.N."/>
            <person name="Hua S.X."/>
        </authorList>
    </citation>
    <scope>NUCLEOTIDE SEQUENCE [LARGE SCALE GENOMIC DNA]</scope>
    <source>
        <strain evidence="3">h7</strain>
    </source>
</reference>
<reference evidence="3" key="2">
    <citation type="submission" date="2015-01" db="EMBL/GenBank/DDBJ databases">
        <title>Evolutionary Origins and Diversification of the Mycorrhizal Mutualists.</title>
        <authorList>
            <consortium name="DOE Joint Genome Institute"/>
            <consortium name="Mycorrhizal Genomics Consortium"/>
            <person name="Kohler A."/>
            <person name="Kuo A."/>
            <person name="Nagy L.G."/>
            <person name="Floudas D."/>
            <person name="Copeland A."/>
            <person name="Barry K.W."/>
            <person name="Cichocki N."/>
            <person name="Veneault-Fourrey C."/>
            <person name="LaButti K."/>
            <person name="Lindquist E.A."/>
            <person name="Lipzen A."/>
            <person name="Lundell T."/>
            <person name="Morin E."/>
            <person name="Murat C."/>
            <person name="Riley R."/>
            <person name="Ohm R."/>
            <person name="Sun H."/>
            <person name="Tunlid A."/>
            <person name="Henrissat B."/>
            <person name="Grigoriev I.V."/>
            <person name="Hibbett D.S."/>
            <person name="Martin F."/>
        </authorList>
    </citation>
    <scope>NUCLEOTIDE SEQUENCE [LARGE SCALE GENOMIC DNA]</scope>
    <source>
        <strain evidence="3">h7</strain>
    </source>
</reference>
<evidence type="ECO:0000259" key="1">
    <source>
        <dbReference type="Pfam" id="PF01814"/>
    </source>
</evidence>
<proteinExistence type="predicted"/>
<dbReference type="Pfam" id="PF01814">
    <property type="entry name" value="Hemerythrin"/>
    <property type="match status" value="1"/>
</dbReference>
<feature type="domain" description="Hemerythrin-like" evidence="1">
    <location>
        <begin position="11"/>
        <end position="98"/>
    </location>
</feature>
<gene>
    <name evidence="2" type="ORF">M413DRAFT_19322</name>
</gene>
<dbReference type="InterPro" id="IPR012312">
    <property type="entry name" value="Hemerythrin-like"/>
</dbReference>
<sequence>MSLAHYLASARSMNNHLTMHHTIEEHHLFPLLAKSMPQFANNDDGEHIASHRGIHEGLVELARLVEQWENAPSTYSPTNMRACLDSFRDVLFRHLDEEVADLRGDNLKKYLTLEEVESLPI</sequence>
<dbReference type="STRING" id="686832.A0A0C3C7C0"/>
<dbReference type="Gene3D" id="1.20.120.520">
    <property type="entry name" value="nmb1532 protein domain like"/>
    <property type="match status" value="1"/>
</dbReference>
<dbReference type="EMBL" id="KN831783">
    <property type="protein sequence ID" value="KIM40089.1"/>
    <property type="molecule type" value="Genomic_DNA"/>
</dbReference>
<dbReference type="AlphaFoldDB" id="A0A0C3C7C0"/>
<dbReference type="PANTHER" id="PTHR38048:SF1">
    <property type="entry name" value="HEMERYTHRIN-LIKE DOMAIN-CONTAINING PROTEIN"/>
    <property type="match status" value="1"/>
</dbReference>
<evidence type="ECO:0000313" key="3">
    <source>
        <dbReference type="Proteomes" id="UP000053424"/>
    </source>
</evidence>
<name>A0A0C3C7C0_HEBCY</name>
<organism evidence="2 3">
    <name type="scientific">Hebeloma cylindrosporum</name>
    <dbReference type="NCBI Taxonomy" id="76867"/>
    <lineage>
        <taxon>Eukaryota</taxon>
        <taxon>Fungi</taxon>
        <taxon>Dikarya</taxon>
        <taxon>Basidiomycota</taxon>
        <taxon>Agaricomycotina</taxon>
        <taxon>Agaricomycetes</taxon>
        <taxon>Agaricomycetidae</taxon>
        <taxon>Agaricales</taxon>
        <taxon>Agaricineae</taxon>
        <taxon>Hymenogastraceae</taxon>
        <taxon>Hebeloma</taxon>
    </lineage>
</organism>
<evidence type="ECO:0000313" key="2">
    <source>
        <dbReference type="EMBL" id="KIM40089.1"/>
    </source>
</evidence>